<keyword evidence="5" id="KW-0472">Membrane</keyword>
<dbReference type="Pfam" id="PF00535">
    <property type="entry name" value="Glycos_transf_2"/>
    <property type="match status" value="1"/>
</dbReference>
<evidence type="ECO:0000313" key="8">
    <source>
        <dbReference type="Proteomes" id="UP000712007"/>
    </source>
</evidence>
<evidence type="ECO:0000256" key="5">
    <source>
        <dbReference type="SAM" id="Phobius"/>
    </source>
</evidence>
<proteinExistence type="inferred from homology"/>
<dbReference type="SUPFAM" id="SSF53448">
    <property type="entry name" value="Nucleotide-diphospho-sugar transferases"/>
    <property type="match status" value="1"/>
</dbReference>
<dbReference type="PANTHER" id="PTHR43630:SF1">
    <property type="entry name" value="POLY-BETA-1,6-N-ACETYL-D-GLUCOSAMINE SYNTHASE"/>
    <property type="match status" value="1"/>
</dbReference>
<evidence type="ECO:0000259" key="6">
    <source>
        <dbReference type="Pfam" id="PF00535"/>
    </source>
</evidence>
<feature type="region of interest" description="Disordered" evidence="4">
    <location>
        <begin position="15"/>
        <end position="35"/>
    </location>
</feature>
<comment type="caution">
    <text evidence="7">The sequence shown here is derived from an EMBL/GenBank/DDBJ whole genome shotgun (WGS) entry which is preliminary data.</text>
</comment>
<feature type="domain" description="Glycosyltransferase 2-like" evidence="6">
    <location>
        <begin position="99"/>
        <end position="233"/>
    </location>
</feature>
<dbReference type="EMBL" id="JADIMV010000029">
    <property type="protein sequence ID" value="MBO8439307.1"/>
    <property type="molecule type" value="Genomic_DNA"/>
</dbReference>
<dbReference type="PANTHER" id="PTHR43630">
    <property type="entry name" value="POLY-BETA-1,6-N-ACETYL-D-GLUCOSAMINE SYNTHASE"/>
    <property type="match status" value="1"/>
</dbReference>
<dbReference type="GO" id="GO:0016757">
    <property type="term" value="F:glycosyltransferase activity"/>
    <property type="evidence" value="ECO:0007669"/>
    <property type="project" value="UniProtKB-KW"/>
</dbReference>
<accession>A0A940IE81</accession>
<feature type="transmembrane region" description="Helical" evidence="5">
    <location>
        <begin position="50"/>
        <end position="71"/>
    </location>
</feature>
<evidence type="ECO:0000313" key="7">
    <source>
        <dbReference type="EMBL" id="MBO8439307.1"/>
    </source>
</evidence>
<name>A0A940IE81_9BACT</name>
<keyword evidence="3" id="KW-0808">Transferase</keyword>
<protein>
    <submittedName>
        <fullName evidence="7">Glycosyltransferase</fullName>
    </submittedName>
</protein>
<dbReference type="InterPro" id="IPR029044">
    <property type="entry name" value="Nucleotide-diphossugar_trans"/>
</dbReference>
<comment type="similarity">
    <text evidence="1">Belongs to the glycosyltransferase 2 family.</text>
</comment>
<reference evidence="7" key="1">
    <citation type="submission" date="2020-10" db="EMBL/GenBank/DDBJ databases">
        <authorList>
            <person name="Gilroy R."/>
        </authorList>
    </citation>
    <scope>NUCLEOTIDE SEQUENCE</scope>
    <source>
        <strain evidence="7">3924</strain>
    </source>
</reference>
<keyword evidence="5" id="KW-0812">Transmembrane</keyword>
<dbReference type="InterPro" id="IPR001173">
    <property type="entry name" value="Glyco_trans_2-like"/>
</dbReference>
<feature type="transmembrane region" description="Helical" evidence="5">
    <location>
        <begin position="339"/>
        <end position="358"/>
    </location>
</feature>
<sequence length="429" mass="48541">MLAVLSTFAARRGGVLPKDGGRGGDAGLTRRKGKRQDKDMTQYTFQTEETVLLAIYALLAISFAADIYIYLRYYTGVLHRARAVRKGKCSFTEEKPPVSVIVCARDEGENLEKFLPLVLEQDYPEYEVIVVNDGSWDNSEEVLDRYKRLYHNLYHTNIPNTTRVISRKKFALTVGIKAAKHEILLFTDAGCRPLSRKWIEGMARNFSEGTEFVLGYGRYAPLRNSLMDRITSRCVLLRSMRFLGYAYSGKPYTGTGINMAYRKSTFFSHKGFAGHLHVEAGADSLMVNEAGNAGNTKIETSPETVTAYTQELTWKDRVASAEGRTETLRLFSGRNKRRMAAEPTASIVFYISFILAMVMTSEPWYIYAVVAMFIVRYAVQSVIVNVTAKRLGEKPLFLSILLYDILAPIAAATFSLSRRMRGRRHKFHR</sequence>
<keyword evidence="5" id="KW-1133">Transmembrane helix</keyword>
<reference evidence="7" key="2">
    <citation type="journal article" date="2021" name="PeerJ">
        <title>Extensive microbial diversity within the chicken gut microbiome revealed by metagenomics and culture.</title>
        <authorList>
            <person name="Gilroy R."/>
            <person name="Ravi A."/>
            <person name="Getino M."/>
            <person name="Pursley I."/>
            <person name="Horton D.L."/>
            <person name="Alikhan N.F."/>
            <person name="Baker D."/>
            <person name="Gharbi K."/>
            <person name="Hall N."/>
            <person name="Watson M."/>
            <person name="Adriaenssens E.M."/>
            <person name="Foster-Nyarko E."/>
            <person name="Jarju S."/>
            <person name="Secka A."/>
            <person name="Antonio M."/>
            <person name="Oren A."/>
            <person name="Chaudhuri R.R."/>
            <person name="La Ragione R."/>
            <person name="Hildebrand F."/>
            <person name="Pallen M.J."/>
        </authorList>
    </citation>
    <scope>NUCLEOTIDE SEQUENCE</scope>
    <source>
        <strain evidence="7">3924</strain>
    </source>
</reference>
<evidence type="ECO:0000256" key="1">
    <source>
        <dbReference type="ARBA" id="ARBA00006739"/>
    </source>
</evidence>
<keyword evidence="2" id="KW-0328">Glycosyltransferase</keyword>
<evidence type="ECO:0000256" key="3">
    <source>
        <dbReference type="ARBA" id="ARBA00022679"/>
    </source>
</evidence>
<evidence type="ECO:0000256" key="4">
    <source>
        <dbReference type="SAM" id="MobiDB-lite"/>
    </source>
</evidence>
<evidence type="ECO:0000256" key="2">
    <source>
        <dbReference type="ARBA" id="ARBA00022676"/>
    </source>
</evidence>
<feature type="transmembrane region" description="Helical" evidence="5">
    <location>
        <begin position="396"/>
        <end position="416"/>
    </location>
</feature>
<dbReference type="AlphaFoldDB" id="A0A940IE81"/>
<dbReference type="Proteomes" id="UP000712007">
    <property type="component" value="Unassembled WGS sequence"/>
</dbReference>
<gene>
    <name evidence="7" type="ORF">IAC51_01500</name>
</gene>
<organism evidence="7 8">
    <name type="scientific">Candidatus Aphodosoma intestinipullorum</name>
    <dbReference type="NCBI Taxonomy" id="2840674"/>
    <lineage>
        <taxon>Bacteria</taxon>
        <taxon>Pseudomonadati</taxon>
        <taxon>Bacteroidota</taxon>
        <taxon>Bacteroidia</taxon>
        <taxon>Bacteroidales</taxon>
        <taxon>Candidatus Aphodosoma</taxon>
    </lineage>
</organism>
<dbReference type="Gene3D" id="3.90.550.10">
    <property type="entry name" value="Spore Coat Polysaccharide Biosynthesis Protein SpsA, Chain A"/>
    <property type="match status" value="1"/>
</dbReference>